<evidence type="ECO:0000313" key="3">
    <source>
        <dbReference type="Proteomes" id="UP000033540"/>
    </source>
</evidence>
<dbReference type="InterPro" id="IPR052897">
    <property type="entry name" value="Sec-Metab_Biosynth_Hydrolase"/>
</dbReference>
<dbReference type="STRING" id="1403190.A0A0F0I6R3"/>
<evidence type="ECO:0000259" key="1">
    <source>
        <dbReference type="Pfam" id="PF12697"/>
    </source>
</evidence>
<dbReference type="Gene3D" id="3.40.50.1820">
    <property type="entry name" value="alpha/beta hydrolase"/>
    <property type="match status" value="1"/>
</dbReference>
<dbReference type="PANTHER" id="PTHR37017:SF11">
    <property type="entry name" value="ESTERASE_LIPASE_THIOESTERASE DOMAIN-CONTAINING PROTEIN"/>
    <property type="match status" value="1"/>
</dbReference>
<keyword evidence="2" id="KW-0378">Hydrolase</keyword>
<comment type="caution">
    <text evidence="2">The sequence shown here is derived from an EMBL/GenBank/DDBJ whole genome shotgun (WGS) entry which is preliminary data.</text>
</comment>
<dbReference type="OrthoDB" id="1263307at2759"/>
<name>A0A0F0I6R3_ASPPU</name>
<sequence length="279" mass="30273">MATNTKPAIVICHGSYHSPAPYEPFMQKLESQGFEAYCPHRPTCDLSKLNVGDVDHPDFDLGPPAEGYPTDTDDVNVVGNLLDKLVNQDGKLVLLVAHSSGGWVATQAAIPELQAKTRRSEDKAGGLIGIFYMGAFVVPVGESIHSFFQPKDGTTFVPPFMRFHKHGVKGLGTPVDAPRFFFNGLDAGSAVKWTATLTASPVNTDRLTNDAYSALSCAYLVLEDDLTLPKEYQEGMIALQEGKGNKFTVYRAPSGHSPHLTWTEDLVATVADFTNEILS</sequence>
<protein>
    <submittedName>
        <fullName evidence="2">Alpha/beta hydrolase family protein</fullName>
    </submittedName>
</protein>
<dbReference type="SUPFAM" id="SSF53474">
    <property type="entry name" value="alpha/beta-Hydrolases"/>
    <property type="match status" value="1"/>
</dbReference>
<accession>A0A0F0I6R3</accession>
<evidence type="ECO:0000313" key="2">
    <source>
        <dbReference type="EMBL" id="KJK61663.1"/>
    </source>
</evidence>
<dbReference type="Proteomes" id="UP000033540">
    <property type="component" value="Unassembled WGS sequence"/>
</dbReference>
<organism evidence="2 3">
    <name type="scientific">Aspergillus parasiticus (strain ATCC 56775 / NRRL 5862 / SRRC 143 / SU-1)</name>
    <dbReference type="NCBI Taxonomy" id="1403190"/>
    <lineage>
        <taxon>Eukaryota</taxon>
        <taxon>Fungi</taxon>
        <taxon>Dikarya</taxon>
        <taxon>Ascomycota</taxon>
        <taxon>Pezizomycotina</taxon>
        <taxon>Eurotiomycetes</taxon>
        <taxon>Eurotiomycetidae</taxon>
        <taxon>Eurotiales</taxon>
        <taxon>Aspergillaceae</taxon>
        <taxon>Aspergillus</taxon>
        <taxon>Aspergillus subgen. Circumdati</taxon>
    </lineage>
</organism>
<dbReference type="InterPro" id="IPR000073">
    <property type="entry name" value="AB_hydrolase_1"/>
</dbReference>
<reference evidence="2 3" key="1">
    <citation type="submission" date="2015-02" db="EMBL/GenBank/DDBJ databases">
        <title>Draft genome sequence of Aspergillus parasiticus SU-1.</title>
        <authorList>
            <person name="Yu J."/>
            <person name="Fedorova N."/>
            <person name="Yin Y."/>
            <person name="Losada L."/>
            <person name="Zafar N."/>
            <person name="Taujale R."/>
            <person name="Ehrlich K.C."/>
            <person name="Bhatnagar D."/>
            <person name="Cleveland T.E."/>
            <person name="Bennett J.W."/>
            <person name="Nierman W.C."/>
        </authorList>
    </citation>
    <scope>NUCLEOTIDE SEQUENCE [LARGE SCALE GENOMIC DNA]</scope>
    <source>
        <strain evidence="3">ATCC 56775 / NRRL 5862 / SRRC 143 / SU-1</strain>
    </source>
</reference>
<feature type="domain" description="AB hydrolase-1" evidence="1">
    <location>
        <begin position="9"/>
        <end position="268"/>
    </location>
</feature>
<dbReference type="EMBL" id="JZEE01000661">
    <property type="protein sequence ID" value="KJK61663.1"/>
    <property type="molecule type" value="Genomic_DNA"/>
</dbReference>
<dbReference type="AlphaFoldDB" id="A0A0F0I6R3"/>
<dbReference type="GO" id="GO:0016787">
    <property type="term" value="F:hydrolase activity"/>
    <property type="evidence" value="ECO:0007669"/>
    <property type="project" value="UniProtKB-KW"/>
</dbReference>
<dbReference type="Pfam" id="PF12697">
    <property type="entry name" value="Abhydrolase_6"/>
    <property type="match status" value="1"/>
</dbReference>
<dbReference type="PANTHER" id="PTHR37017">
    <property type="entry name" value="AB HYDROLASE-1 DOMAIN-CONTAINING PROTEIN-RELATED"/>
    <property type="match status" value="1"/>
</dbReference>
<proteinExistence type="predicted"/>
<gene>
    <name evidence="2" type="ORF">P875_00086804</name>
</gene>
<dbReference type="InterPro" id="IPR029058">
    <property type="entry name" value="AB_hydrolase_fold"/>
</dbReference>